<feature type="transmembrane region" description="Helical" evidence="8">
    <location>
        <begin position="99"/>
        <end position="120"/>
    </location>
</feature>
<feature type="domain" description="ABC transmembrane type-1" evidence="9">
    <location>
        <begin position="61"/>
        <end position="286"/>
    </location>
</feature>
<reference evidence="10 11" key="1">
    <citation type="submission" date="2020-10" db="EMBL/GenBank/DDBJ databases">
        <title>Wide distribution of Phycisphaera-like planctomycetes from WD2101 soil group in peatlands and genome analysis of the first cultivated representative.</title>
        <authorList>
            <person name="Dedysh S.N."/>
            <person name="Beletsky A.V."/>
            <person name="Ivanova A."/>
            <person name="Kulichevskaya I.S."/>
            <person name="Suzina N.E."/>
            <person name="Philippov D.A."/>
            <person name="Rakitin A.L."/>
            <person name="Mardanov A.V."/>
            <person name="Ravin N.V."/>
        </authorList>
    </citation>
    <scope>NUCLEOTIDE SEQUENCE [LARGE SCALE GENOMIC DNA]</scope>
    <source>
        <strain evidence="10 11">M1803</strain>
    </source>
</reference>
<dbReference type="CDD" id="cd06261">
    <property type="entry name" value="TM_PBP2"/>
    <property type="match status" value="2"/>
</dbReference>
<evidence type="ECO:0000256" key="7">
    <source>
        <dbReference type="ARBA" id="ARBA00023136"/>
    </source>
</evidence>
<dbReference type="InterPro" id="IPR035906">
    <property type="entry name" value="MetI-like_sf"/>
</dbReference>
<accession>A0A7M2WYJ6</accession>
<feature type="transmembrane region" description="Helical" evidence="8">
    <location>
        <begin position="311"/>
        <end position="331"/>
    </location>
</feature>
<dbReference type="Gene3D" id="1.10.3720.10">
    <property type="entry name" value="MetI-like"/>
    <property type="match status" value="2"/>
</dbReference>
<evidence type="ECO:0000256" key="4">
    <source>
        <dbReference type="ARBA" id="ARBA00022519"/>
    </source>
</evidence>
<dbReference type="AlphaFoldDB" id="A0A7M2WYJ6"/>
<evidence type="ECO:0000256" key="5">
    <source>
        <dbReference type="ARBA" id="ARBA00022692"/>
    </source>
</evidence>
<evidence type="ECO:0000256" key="1">
    <source>
        <dbReference type="ARBA" id="ARBA00004429"/>
    </source>
</evidence>
<dbReference type="GO" id="GO:0005886">
    <property type="term" value="C:plasma membrane"/>
    <property type="evidence" value="ECO:0007669"/>
    <property type="project" value="UniProtKB-SubCell"/>
</dbReference>
<dbReference type="PANTHER" id="PTHR43357:SF4">
    <property type="entry name" value="INNER MEMBRANE ABC TRANSPORTER PERMEASE PROTEIN YDCV"/>
    <property type="match status" value="1"/>
</dbReference>
<feature type="transmembrane region" description="Helical" evidence="8">
    <location>
        <begin position="167"/>
        <end position="191"/>
    </location>
</feature>
<feature type="transmembrane region" description="Helical" evidence="8">
    <location>
        <begin position="67"/>
        <end position="87"/>
    </location>
</feature>
<dbReference type="Pfam" id="PF00528">
    <property type="entry name" value="BPD_transp_1"/>
    <property type="match status" value="2"/>
</dbReference>
<keyword evidence="3" id="KW-1003">Cell membrane</keyword>
<feature type="transmembrane region" description="Helical" evidence="8">
    <location>
        <begin position="581"/>
        <end position="605"/>
    </location>
</feature>
<feature type="transmembrane region" description="Helical" evidence="8">
    <location>
        <begin position="219"/>
        <end position="237"/>
    </location>
</feature>
<evidence type="ECO:0000256" key="6">
    <source>
        <dbReference type="ARBA" id="ARBA00022989"/>
    </source>
</evidence>
<proteinExistence type="inferred from homology"/>
<feature type="transmembrane region" description="Helical" evidence="8">
    <location>
        <begin position="528"/>
        <end position="548"/>
    </location>
</feature>
<dbReference type="GO" id="GO:0055085">
    <property type="term" value="P:transmembrane transport"/>
    <property type="evidence" value="ECO:0007669"/>
    <property type="project" value="InterPro"/>
</dbReference>
<keyword evidence="11" id="KW-1185">Reference proteome</keyword>
<name>A0A7M2WYJ6_9BACT</name>
<dbReference type="PROSITE" id="PS50928">
    <property type="entry name" value="ABC_TM1"/>
    <property type="match status" value="2"/>
</dbReference>
<evidence type="ECO:0000256" key="3">
    <source>
        <dbReference type="ARBA" id="ARBA00022475"/>
    </source>
</evidence>
<comment type="subcellular location">
    <subcellularLocation>
        <location evidence="1">Cell inner membrane</location>
        <topology evidence="1">Multi-pass membrane protein</topology>
    </subcellularLocation>
    <subcellularLocation>
        <location evidence="8">Cell membrane</location>
        <topology evidence="8">Multi-pass membrane protein</topology>
    </subcellularLocation>
</comment>
<dbReference type="Proteomes" id="UP000593765">
    <property type="component" value="Chromosome"/>
</dbReference>
<evidence type="ECO:0000256" key="2">
    <source>
        <dbReference type="ARBA" id="ARBA00022448"/>
    </source>
</evidence>
<evidence type="ECO:0000259" key="9">
    <source>
        <dbReference type="PROSITE" id="PS50928"/>
    </source>
</evidence>
<keyword evidence="4" id="KW-0997">Cell inner membrane</keyword>
<evidence type="ECO:0000313" key="10">
    <source>
        <dbReference type="EMBL" id="QOV90434.1"/>
    </source>
</evidence>
<protein>
    <submittedName>
        <fullName evidence="10">Iron ABC transporter permease</fullName>
    </submittedName>
</protein>
<feature type="domain" description="ABC transmembrane type-1" evidence="9">
    <location>
        <begin position="376"/>
        <end position="599"/>
    </location>
</feature>
<dbReference type="InterPro" id="IPR000515">
    <property type="entry name" value="MetI-like"/>
</dbReference>
<feature type="transmembrane region" description="Helical" evidence="8">
    <location>
        <begin position="7"/>
        <end position="34"/>
    </location>
</feature>
<keyword evidence="5 8" id="KW-0812">Transmembrane</keyword>
<organism evidence="10 11">
    <name type="scientific">Humisphaera borealis</name>
    <dbReference type="NCBI Taxonomy" id="2807512"/>
    <lineage>
        <taxon>Bacteria</taxon>
        <taxon>Pseudomonadati</taxon>
        <taxon>Planctomycetota</taxon>
        <taxon>Phycisphaerae</taxon>
        <taxon>Tepidisphaerales</taxon>
        <taxon>Tepidisphaeraceae</taxon>
        <taxon>Humisphaera</taxon>
    </lineage>
</organism>
<evidence type="ECO:0000256" key="8">
    <source>
        <dbReference type="RuleBase" id="RU363032"/>
    </source>
</evidence>
<feature type="transmembrane region" description="Helical" evidence="8">
    <location>
        <begin position="414"/>
        <end position="436"/>
    </location>
</feature>
<comment type="similarity">
    <text evidence="8">Belongs to the binding-protein-dependent transport system permease family.</text>
</comment>
<dbReference type="SUPFAM" id="SSF161098">
    <property type="entry name" value="MetI-like"/>
    <property type="match status" value="2"/>
</dbReference>
<feature type="transmembrane region" description="Helical" evidence="8">
    <location>
        <begin position="269"/>
        <end position="290"/>
    </location>
</feature>
<keyword evidence="7 8" id="KW-0472">Membrane</keyword>
<sequence>MRRLQQLIFLLLIAVIFGVFLILPIIQVISVAFFGMSDQQEGFTFGYIAAIFQDESLREGLFNSAKIAVGTTLLCILISVPLAMLSVRYNFWGKGLMSGLLLVPLILPPFVGAIGMRQILGHYGSLTAVVHEAAIWLGQFELFAGVVRDSGLTDKNMPIDWVGNARIWGVILVEALSLYPILFLNVSAALANLDPAMEQAAANLGASRWTIFRKITLPLMRPGLFAGGTIVLIWSFTELGTPLMFEYFRCTPVQIFQRLTQVSGNPTPYALVVVTLFMSVGLYVVGKLVLGRNLTSAVTKASVQMTPKKLGFFKGLAALLPFVIVTFLALLPHIGVVLMSVSDVRPESWYQSIVPTSFTGDHYRAALSGDNTIPSVRNSVLFALCSTIVDIALGLMIAWLIVRSPLPGWLRTTVDSIAMLPLAVPGLVMAFGYLAMSLAAKGWLSDIGPQFHQWFGQGNGDWLKMKLEVILNVQENPTFFLIIAYAMRRLPYVVRSAVAGLQQTPADLELAARNLGAGSWLTMRRITIPLIAANLLAGGLLAFAFAMLEVSDSLILAQKADYWPITKAIYELFFRIGDGRYIASALGVWAMVLLMLTILSANTLLGKRMGAIFRV</sequence>
<dbReference type="EMBL" id="CP063458">
    <property type="protein sequence ID" value="QOV90434.1"/>
    <property type="molecule type" value="Genomic_DNA"/>
</dbReference>
<gene>
    <name evidence="10" type="ORF">IPV69_03435</name>
</gene>
<keyword evidence="2 8" id="KW-0813">Transport</keyword>
<evidence type="ECO:0000313" key="11">
    <source>
        <dbReference type="Proteomes" id="UP000593765"/>
    </source>
</evidence>
<dbReference type="PANTHER" id="PTHR43357">
    <property type="entry name" value="INNER MEMBRANE ABC TRANSPORTER PERMEASE PROTEIN YDCV"/>
    <property type="match status" value="1"/>
</dbReference>
<dbReference type="RefSeq" id="WP_206293516.1">
    <property type="nucleotide sequence ID" value="NZ_CP063458.1"/>
</dbReference>
<dbReference type="KEGG" id="hbs:IPV69_03435"/>
<feature type="transmembrane region" description="Helical" evidence="8">
    <location>
        <begin position="380"/>
        <end position="402"/>
    </location>
</feature>
<keyword evidence="6 8" id="KW-1133">Transmembrane helix</keyword>